<proteinExistence type="inferred from homology"/>
<evidence type="ECO:0000256" key="3">
    <source>
        <dbReference type="ARBA" id="ARBA00022692"/>
    </source>
</evidence>
<evidence type="ECO:0000256" key="6">
    <source>
        <dbReference type="RuleBase" id="RU363041"/>
    </source>
</evidence>
<dbReference type="Pfam" id="PF01925">
    <property type="entry name" value="TauE"/>
    <property type="match status" value="1"/>
</dbReference>
<comment type="similarity">
    <text evidence="2 6">Belongs to the 4-toluene sulfonate uptake permease (TSUP) (TC 2.A.102) family.</text>
</comment>
<dbReference type="Proteomes" id="UP000588586">
    <property type="component" value="Unassembled WGS sequence"/>
</dbReference>
<dbReference type="PANTHER" id="PTHR43701:SF2">
    <property type="entry name" value="MEMBRANE TRANSPORTER PROTEIN YJNA-RELATED"/>
    <property type="match status" value="1"/>
</dbReference>
<evidence type="ECO:0000256" key="2">
    <source>
        <dbReference type="ARBA" id="ARBA00009142"/>
    </source>
</evidence>
<dbReference type="EMBL" id="JABEPQ010000002">
    <property type="protein sequence ID" value="NNM47026.1"/>
    <property type="molecule type" value="Genomic_DNA"/>
</dbReference>
<dbReference type="AlphaFoldDB" id="A0A849HBB8"/>
<accession>A0A849HBB8</accession>
<evidence type="ECO:0000256" key="5">
    <source>
        <dbReference type="ARBA" id="ARBA00023136"/>
    </source>
</evidence>
<organism evidence="8 9">
    <name type="scientific">Knoellia koreensis</name>
    <dbReference type="NCBI Taxonomy" id="2730921"/>
    <lineage>
        <taxon>Bacteria</taxon>
        <taxon>Bacillati</taxon>
        <taxon>Actinomycetota</taxon>
        <taxon>Actinomycetes</taxon>
        <taxon>Micrococcales</taxon>
        <taxon>Intrasporangiaceae</taxon>
        <taxon>Knoellia</taxon>
    </lineage>
</organism>
<keyword evidence="4 6" id="KW-1133">Transmembrane helix</keyword>
<gene>
    <name evidence="8" type="ORF">HJG52_13550</name>
</gene>
<comment type="subcellular location">
    <subcellularLocation>
        <location evidence="6">Cell membrane</location>
        <topology evidence="6">Multi-pass membrane protein</topology>
    </subcellularLocation>
    <subcellularLocation>
        <location evidence="1">Membrane</location>
        <topology evidence="1">Multi-pass membrane protein</topology>
    </subcellularLocation>
</comment>
<keyword evidence="9" id="KW-1185">Reference proteome</keyword>
<keyword evidence="5 6" id="KW-0472">Membrane</keyword>
<protein>
    <recommendedName>
        <fullName evidence="6">Probable membrane transporter protein</fullName>
    </recommendedName>
</protein>
<dbReference type="InterPro" id="IPR002781">
    <property type="entry name" value="TM_pro_TauE-like"/>
</dbReference>
<evidence type="ECO:0000256" key="4">
    <source>
        <dbReference type="ARBA" id="ARBA00022989"/>
    </source>
</evidence>
<feature type="region of interest" description="Disordered" evidence="7">
    <location>
        <begin position="34"/>
        <end position="83"/>
    </location>
</feature>
<evidence type="ECO:0000313" key="9">
    <source>
        <dbReference type="Proteomes" id="UP000588586"/>
    </source>
</evidence>
<sequence>MTLLNHRVDKQYLLIELFVLMVIAAVAMADRPGRLSTEDGTREDRERFAVAGTGPSPAGSTTKTRSTSLRTLPTPPATAHEDRQPSWAVTVVAGLAVGILTGFFGVGGGFVIATALVIILGLPMQHEDGASLLIVVANSASSLLARTGRSTSTGR</sequence>
<keyword evidence="6" id="KW-1003">Cell membrane</keyword>
<name>A0A849HBB8_9MICO</name>
<keyword evidence="3 6" id="KW-0812">Transmembrane</keyword>
<feature type="compositionally biased region" description="Low complexity" evidence="7">
    <location>
        <begin position="60"/>
        <end position="72"/>
    </location>
</feature>
<evidence type="ECO:0000256" key="7">
    <source>
        <dbReference type="SAM" id="MobiDB-lite"/>
    </source>
</evidence>
<evidence type="ECO:0000313" key="8">
    <source>
        <dbReference type="EMBL" id="NNM47026.1"/>
    </source>
</evidence>
<dbReference type="GO" id="GO:0005886">
    <property type="term" value="C:plasma membrane"/>
    <property type="evidence" value="ECO:0007669"/>
    <property type="project" value="UniProtKB-SubCell"/>
</dbReference>
<reference evidence="8 9" key="1">
    <citation type="submission" date="2020-04" db="EMBL/GenBank/DDBJ databases">
        <title>Knoellia sp. isolate from air conditioner.</title>
        <authorList>
            <person name="Chea S."/>
            <person name="Kim D.-U."/>
        </authorList>
    </citation>
    <scope>NUCLEOTIDE SEQUENCE [LARGE SCALE GENOMIC DNA]</scope>
    <source>
        <strain evidence="8 9">DB2414S</strain>
    </source>
</reference>
<comment type="caution">
    <text evidence="8">The sequence shown here is derived from an EMBL/GenBank/DDBJ whole genome shotgun (WGS) entry which is preliminary data.</text>
</comment>
<feature type="transmembrane region" description="Helical" evidence="6">
    <location>
        <begin position="12"/>
        <end position="29"/>
    </location>
</feature>
<dbReference type="PANTHER" id="PTHR43701">
    <property type="entry name" value="MEMBRANE TRANSPORTER PROTEIN MJ0441-RELATED"/>
    <property type="match status" value="1"/>
</dbReference>
<feature type="compositionally biased region" description="Basic and acidic residues" evidence="7">
    <location>
        <begin position="34"/>
        <end position="48"/>
    </location>
</feature>
<feature type="transmembrane region" description="Helical" evidence="6">
    <location>
        <begin position="87"/>
        <end position="120"/>
    </location>
</feature>
<evidence type="ECO:0000256" key="1">
    <source>
        <dbReference type="ARBA" id="ARBA00004141"/>
    </source>
</evidence>
<dbReference type="InterPro" id="IPR051598">
    <property type="entry name" value="TSUP/Inactive_protease-like"/>
</dbReference>